<proteinExistence type="predicted"/>
<evidence type="ECO:0000313" key="3">
    <source>
        <dbReference type="Proteomes" id="UP000502118"/>
    </source>
</evidence>
<evidence type="ECO:0000256" key="1">
    <source>
        <dbReference type="SAM" id="Phobius"/>
    </source>
</evidence>
<accession>A0A6M4JDG7</accession>
<protein>
    <submittedName>
        <fullName evidence="2">Uncharacterized protein</fullName>
    </submittedName>
</protein>
<evidence type="ECO:0000313" key="2">
    <source>
        <dbReference type="EMBL" id="QJR44106.1"/>
    </source>
</evidence>
<keyword evidence="3" id="KW-1185">Reference proteome</keyword>
<keyword evidence="1" id="KW-0472">Membrane</keyword>
<dbReference type="AlphaFoldDB" id="A0A6M4JDG7"/>
<dbReference type="Proteomes" id="UP000502118">
    <property type="component" value="Chromosome"/>
</dbReference>
<sequence>MKLKNKSLAAIIGITVSLGLIVVPIVATTSIISKKNNTTQNPEMGMDNMNGMYNFAKKTLSYVKTRFAANINKDWNSLTKLNDEAKQAQLTQKVQQFSQSILDRLNSKITDIENVLDSVTGNDELIQMVQFYADGSEVLNKVLKNILDTLIKKVNDGTQISDPLTFVKEELNKKTLEDLRYGLLTILDGNAKNLVAVANQSFKSLRDNDETKNIPVVDSLITDMTTFYENEIKTLANQVKEISFDNLESEGIEAQLVKFKDVLKTFREDSRVEAHKLITNEQDYETIKKVLYPKFEILFNIALESETILKEKVKDLIAIINVIIK</sequence>
<dbReference type="KEGG" id="mmio:HLA92_01500"/>
<keyword evidence="1" id="KW-1133">Transmembrane helix</keyword>
<keyword evidence="1" id="KW-0812">Transmembrane</keyword>
<dbReference type="RefSeq" id="WP_171112840.1">
    <property type="nucleotide sequence ID" value="NZ_CP053097.1"/>
</dbReference>
<feature type="transmembrane region" description="Helical" evidence="1">
    <location>
        <begin position="7"/>
        <end position="27"/>
    </location>
</feature>
<organism evidence="2 3">
    <name type="scientific">Mycoplasma miroungirhinis</name>
    <dbReference type="NCBI Taxonomy" id="754516"/>
    <lineage>
        <taxon>Bacteria</taxon>
        <taxon>Bacillati</taxon>
        <taxon>Mycoplasmatota</taxon>
        <taxon>Mollicutes</taxon>
        <taxon>Mycoplasmataceae</taxon>
        <taxon>Mycoplasma</taxon>
    </lineage>
</organism>
<name>A0A6M4JDG7_9MOLU</name>
<gene>
    <name evidence="2" type="ORF">HLA92_01500</name>
</gene>
<reference evidence="2 3" key="1">
    <citation type="submission" date="2020-05" db="EMBL/GenBank/DDBJ databases">
        <title>Novel Mycoplasma species detected in Mirounga angustirostris (northern elephant seal) from the USA.</title>
        <authorList>
            <person name="Volokhov D.V."/>
        </authorList>
    </citation>
    <scope>NUCLEOTIDE SEQUENCE [LARGE SCALE GENOMIC DNA]</scope>
    <source>
        <strain evidence="2 3">Mirounga ES2806-NAS</strain>
    </source>
</reference>
<dbReference type="EMBL" id="CP053097">
    <property type="protein sequence ID" value="QJR44106.1"/>
    <property type="molecule type" value="Genomic_DNA"/>
</dbReference>